<protein>
    <recommendedName>
        <fullName evidence="6">Chaplin domain-containing protein</fullName>
    </recommendedName>
</protein>
<dbReference type="EMBL" id="BMXL01000013">
    <property type="protein sequence ID" value="GHD28137.1"/>
    <property type="molecule type" value="Genomic_DNA"/>
</dbReference>
<accession>A0A919CIC5</accession>
<feature type="domain" description="Chaplin" evidence="6">
    <location>
        <begin position="91"/>
        <end position="131"/>
    </location>
</feature>
<dbReference type="AlphaFoldDB" id="A0A919CIC5"/>
<dbReference type="PROSITE" id="PS51884">
    <property type="entry name" value="CHAPLIN"/>
    <property type="match status" value="3"/>
</dbReference>
<feature type="domain" description="Chaplin" evidence="6">
    <location>
        <begin position="188"/>
        <end position="228"/>
    </location>
</feature>
<dbReference type="InterPro" id="IPR005528">
    <property type="entry name" value="ChpA-H"/>
</dbReference>
<evidence type="ECO:0000313" key="8">
    <source>
        <dbReference type="Proteomes" id="UP000654947"/>
    </source>
</evidence>
<evidence type="ECO:0000256" key="4">
    <source>
        <dbReference type="SAM" id="MobiDB-lite"/>
    </source>
</evidence>
<feature type="region of interest" description="Disordered" evidence="4">
    <location>
        <begin position="168"/>
        <end position="188"/>
    </location>
</feature>
<evidence type="ECO:0000256" key="2">
    <source>
        <dbReference type="ARBA" id="ARBA00022889"/>
    </source>
</evidence>
<evidence type="ECO:0000313" key="7">
    <source>
        <dbReference type="EMBL" id="GHD28137.1"/>
    </source>
</evidence>
<name>A0A919CIC5_9ACTN</name>
<comment type="caution">
    <text evidence="7">The sequence shown here is derived from an EMBL/GenBank/DDBJ whole genome shotgun (WGS) entry which is preliminary data.</text>
</comment>
<feature type="domain" description="Chaplin" evidence="6">
    <location>
        <begin position="241"/>
        <end position="281"/>
    </location>
</feature>
<evidence type="ECO:0000259" key="6">
    <source>
        <dbReference type="PROSITE" id="PS51884"/>
    </source>
</evidence>
<keyword evidence="8" id="KW-1185">Reference proteome</keyword>
<proteinExistence type="predicted"/>
<evidence type="ECO:0000256" key="3">
    <source>
        <dbReference type="ARBA" id="ARBA00023087"/>
    </source>
</evidence>
<evidence type="ECO:0000256" key="1">
    <source>
        <dbReference type="ARBA" id="ARBA00022512"/>
    </source>
</evidence>
<feature type="compositionally biased region" description="Low complexity" evidence="4">
    <location>
        <begin position="363"/>
        <end position="380"/>
    </location>
</feature>
<keyword evidence="2" id="KW-0130">Cell adhesion</keyword>
<dbReference type="GO" id="GO:0007155">
    <property type="term" value="P:cell adhesion"/>
    <property type="evidence" value="ECO:0007669"/>
    <property type="project" value="UniProtKB-KW"/>
</dbReference>
<feature type="signal peptide" evidence="5">
    <location>
        <begin position="1"/>
        <end position="28"/>
    </location>
</feature>
<keyword evidence="1" id="KW-0134">Cell wall</keyword>
<gene>
    <name evidence="7" type="ORF">GCM10007147_27840</name>
</gene>
<organism evidence="7 8">
    <name type="scientific">Nocardiopsis kunsanensis</name>
    <dbReference type="NCBI Taxonomy" id="141693"/>
    <lineage>
        <taxon>Bacteria</taxon>
        <taxon>Bacillati</taxon>
        <taxon>Actinomycetota</taxon>
        <taxon>Actinomycetes</taxon>
        <taxon>Streptosporangiales</taxon>
        <taxon>Nocardiopsidaceae</taxon>
        <taxon>Nocardiopsis</taxon>
    </lineage>
</organism>
<dbReference type="Proteomes" id="UP000654947">
    <property type="component" value="Unassembled WGS sequence"/>
</dbReference>
<feature type="chain" id="PRO_5037908179" description="Chaplin domain-containing protein" evidence="5">
    <location>
        <begin position="29"/>
        <end position="407"/>
    </location>
</feature>
<sequence length="407" mass="39358">MRQWASTSAKSLLLAAGFVALGSGVAFADSGAATSGNGSAIGGNQIVANADVPVNIAGNAVSALGVSGANATEAEAEVEDHGDNDVRSSGNGSLLGGNQAVIDGDVPVNAAGNAVGVLGAAGANATEAEAEVEHQSAPSEVTATDVLGEAAENAQLLPAADTSGVDAGVLRQSAPGGHGHDSVATSGNGSLLGGNQAVIDGDVPVNIAGNAVGVLGVAGANATDAEAEVEHHHQDVRSSGNGSLLGGNQLVGDLDVPVNVTGNGIGVLGVAGANATDAEAEVEHQSASEQQTALESLPVVEQLPEVPVSEQLPVAYDLQETEAQSAEEAPAENVVAQEAPVDPAPAAPAEEAPMDPAPEAPAEESPAPAAPAEEAPSDDSTGLLPEASEGGLGSPVDDVLGAVGLGL</sequence>
<dbReference type="RefSeq" id="WP_193518089.1">
    <property type="nucleotide sequence ID" value="NZ_BMXL01000013.1"/>
</dbReference>
<keyword evidence="5" id="KW-0732">Signal</keyword>
<feature type="region of interest" description="Disordered" evidence="4">
    <location>
        <begin position="344"/>
        <end position="407"/>
    </location>
</feature>
<evidence type="ECO:0000256" key="5">
    <source>
        <dbReference type="SAM" id="SignalP"/>
    </source>
</evidence>
<reference evidence="7 8" key="1">
    <citation type="journal article" date="2014" name="Int. J. Syst. Evol. Microbiol.">
        <title>Complete genome sequence of Corynebacterium casei LMG S-19264T (=DSM 44701T), isolated from a smear-ripened cheese.</title>
        <authorList>
            <consortium name="US DOE Joint Genome Institute (JGI-PGF)"/>
            <person name="Walter F."/>
            <person name="Albersmeier A."/>
            <person name="Kalinowski J."/>
            <person name="Ruckert C."/>
        </authorList>
    </citation>
    <scope>NUCLEOTIDE SEQUENCE [LARGE SCALE GENOMIC DNA]</scope>
    <source>
        <strain evidence="7 8">KCTC 19473</strain>
    </source>
</reference>
<keyword evidence="3" id="KW-0034">Amyloid</keyword>
<keyword evidence="1" id="KW-0964">Secreted</keyword>